<feature type="transmembrane region" description="Helical" evidence="1">
    <location>
        <begin position="147"/>
        <end position="165"/>
    </location>
</feature>
<feature type="transmembrane region" description="Helical" evidence="1">
    <location>
        <begin position="7"/>
        <end position="26"/>
    </location>
</feature>
<feature type="transmembrane region" description="Helical" evidence="1">
    <location>
        <begin position="219"/>
        <end position="238"/>
    </location>
</feature>
<protein>
    <recommendedName>
        <fullName evidence="4">DUF2723 domain-containing protein</fullName>
    </recommendedName>
</protein>
<evidence type="ECO:0000313" key="3">
    <source>
        <dbReference type="Proteomes" id="UP000199564"/>
    </source>
</evidence>
<evidence type="ECO:0000313" key="2">
    <source>
        <dbReference type="EMBL" id="SFN63090.1"/>
    </source>
</evidence>
<accession>A0A1I5AL57</accession>
<organism evidence="2 3">
    <name type="scientific">Algoriphagus ornithinivorans</name>
    <dbReference type="NCBI Taxonomy" id="226506"/>
    <lineage>
        <taxon>Bacteria</taxon>
        <taxon>Pseudomonadati</taxon>
        <taxon>Bacteroidota</taxon>
        <taxon>Cytophagia</taxon>
        <taxon>Cytophagales</taxon>
        <taxon>Cyclobacteriaceae</taxon>
        <taxon>Algoriphagus</taxon>
    </lineage>
</organism>
<keyword evidence="3" id="KW-1185">Reference proteome</keyword>
<dbReference type="InterPro" id="IPR052724">
    <property type="entry name" value="GT117_domain-containing"/>
</dbReference>
<dbReference type="Proteomes" id="UP000199564">
    <property type="component" value="Unassembled WGS sequence"/>
</dbReference>
<evidence type="ECO:0000256" key="1">
    <source>
        <dbReference type="SAM" id="Phobius"/>
    </source>
</evidence>
<feature type="transmembrane region" description="Helical" evidence="1">
    <location>
        <begin position="53"/>
        <end position="70"/>
    </location>
</feature>
<feature type="transmembrane region" description="Helical" evidence="1">
    <location>
        <begin position="177"/>
        <end position="207"/>
    </location>
</feature>
<keyword evidence="1" id="KW-1133">Transmembrane helix</keyword>
<keyword evidence="1" id="KW-0812">Transmembrane</keyword>
<feature type="transmembrane region" description="Helical" evidence="1">
    <location>
        <begin position="118"/>
        <end position="135"/>
    </location>
</feature>
<feature type="transmembrane region" description="Helical" evidence="1">
    <location>
        <begin position="502"/>
        <end position="520"/>
    </location>
</feature>
<dbReference type="PANTHER" id="PTHR16214:SF3">
    <property type="entry name" value="TRANSMEMBRANE PROTEIN 260"/>
    <property type="match status" value="1"/>
</dbReference>
<sequence length="995" mass="113373">MLNFKQINNVTGWVVFLVATLVYVLTVEETASFWDPGEFIAVSYKLQVPHPPGAPFFLLVYRMFSFLAFGNELEIAYWMNVGSAVFSGFTILFLFWSITLFGRKLFKIQEGQESKGETISLMGAGIVGSLIYTFSDSFWFSAVEAEVYAMSSFFTAIVIWAVLKWDVVKDPREENKWMILIAYLVGLSIGVHLLNLVTLPALALIYYFKKYEKPNLKGAVIAFFFGGVALVVINNFIIPGLPSLAGSTEIFFVNSLGLPFGSGIIFFSLAFFAILFVAYRYSRNKVLAGLNTILLSLIFILIGYSSYALIVIRANQDPVINENAPKDIISYVSYLKREQYGYRPLIHGQYFTAELIDQEEGAPVYRKGKDKYEIADYELKNTYNPEKTTILPRIYSTQENHKRIYRQKLGLREGQQPTFGDNIYFMLSHQLGHMYFRYFMWNFSGRESDFTDAPWIGITDAFSDKFPEYITENKAHNNYLMLPLLLGIIGLFFQAKADPKSFYVNLMLFLMMGVVLVLYLNSPPVEPRERDYIYVGSFYAFAIWAGMGVLAIAHGIGKFTKNLATAGIIATLITLPVAGLMAVENWDDHNRQGRYFSVDAARNFLASCAPNAILFTGGDNDTFPLWYVQEVEGFRTDVRVIVLSYFDTDWYVDQMNRPVNESDALPFSLAPERYQKGTNDVLFVMERDGLDAISAREYLKLLNSGSDLLKMKTGGKSQVNMVPSRNLILEVDSASVFSKDIIPEQFEPLFAPQINLQVKGNYVTKGTMMLIDLIVTNNWERPIYFNNTSLATIGVNLEEHVVMEGLTYRLLPIRKPGYVREELVNADLAYENYMNEFAFRGMNNPNAYLDEEYRRFASNHRSAINSIVMALLDQDDMEKAANLLNYGLEVMPNEAIPYDLSSGQSVPLFFEVGEEEKALDIIDKISNRSLDMIEYYTAENRDYDREMMISIEMVKYFIPLLEERGYQDKAQELSLRLNSLLGTESQGPSRLQRRD</sequence>
<evidence type="ECO:0008006" key="4">
    <source>
        <dbReference type="Google" id="ProtNLM"/>
    </source>
</evidence>
<proteinExistence type="predicted"/>
<feature type="transmembrane region" description="Helical" evidence="1">
    <location>
        <begin position="77"/>
        <end position="98"/>
    </location>
</feature>
<dbReference type="RefSeq" id="WP_091649041.1">
    <property type="nucleotide sequence ID" value="NZ_FOVW01000001.1"/>
</dbReference>
<reference evidence="3" key="1">
    <citation type="submission" date="2016-10" db="EMBL/GenBank/DDBJ databases">
        <authorList>
            <person name="Varghese N."/>
            <person name="Submissions S."/>
        </authorList>
    </citation>
    <scope>NUCLEOTIDE SEQUENCE [LARGE SCALE GENOMIC DNA]</scope>
    <source>
        <strain evidence="3">DSM 15282</strain>
    </source>
</reference>
<dbReference type="STRING" id="226506.SAMN04488519_101197"/>
<feature type="transmembrane region" description="Helical" evidence="1">
    <location>
        <begin position="258"/>
        <end position="279"/>
    </location>
</feature>
<feature type="transmembrane region" description="Helical" evidence="1">
    <location>
        <begin position="479"/>
        <end position="495"/>
    </location>
</feature>
<feature type="transmembrane region" description="Helical" evidence="1">
    <location>
        <begin position="532"/>
        <end position="556"/>
    </location>
</feature>
<keyword evidence="1" id="KW-0472">Membrane</keyword>
<feature type="transmembrane region" description="Helical" evidence="1">
    <location>
        <begin position="563"/>
        <end position="583"/>
    </location>
</feature>
<dbReference type="AlphaFoldDB" id="A0A1I5AL57"/>
<name>A0A1I5AL57_9BACT</name>
<dbReference type="PANTHER" id="PTHR16214">
    <property type="entry name" value="TRANSMEMBRANE PROTEIN 260"/>
    <property type="match status" value="1"/>
</dbReference>
<gene>
    <name evidence="2" type="ORF">SAMN04488519_101197</name>
</gene>
<dbReference type="EMBL" id="FOVW01000001">
    <property type="protein sequence ID" value="SFN63090.1"/>
    <property type="molecule type" value="Genomic_DNA"/>
</dbReference>
<dbReference type="InterPro" id="IPR021280">
    <property type="entry name" value="TMEM260-like"/>
</dbReference>
<dbReference type="Pfam" id="PF11028">
    <property type="entry name" value="TMEM260-like"/>
    <property type="match status" value="1"/>
</dbReference>
<feature type="transmembrane region" description="Helical" evidence="1">
    <location>
        <begin position="286"/>
        <end position="310"/>
    </location>
</feature>